<dbReference type="Pfam" id="PF03567">
    <property type="entry name" value="Sulfotransfer_2"/>
    <property type="match status" value="1"/>
</dbReference>
<evidence type="ECO:0000256" key="9">
    <source>
        <dbReference type="ARBA" id="ARBA00023180"/>
    </source>
</evidence>
<keyword evidence="6" id="KW-1133">Transmembrane helix</keyword>
<evidence type="ECO:0000313" key="10">
    <source>
        <dbReference type="EMBL" id="MBT2990642.1"/>
    </source>
</evidence>
<protein>
    <submittedName>
        <fullName evidence="10">Sulfotransferase family protein</fullName>
    </submittedName>
</protein>
<dbReference type="InterPro" id="IPR007734">
    <property type="entry name" value="Heparan_SO4_2-O-STrfase"/>
</dbReference>
<dbReference type="AlphaFoldDB" id="A0A944MFU2"/>
<comment type="similarity">
    <text evidence="2">Belongs to the sulfotransferase 3 family.</text>
</comment>
<evidence type="ECO:0000256" key="6">
    <source>
        <dbReference type="ARBA" id="ARBA00022989"/>
    </source>
</evidence>
<gene>
    <name evidence="10" type="ORF">KME65_16925</name>
</gene>
<dbReference type="Gene3D" id="3.40.50.300">
    <property type="entry name" value="P-loop containing nucleotide triphosphate hydrolases"/>
    <property type="match status" value="1"/>
</dbReference>
<reference evidence="10 11" key="1">
    <citation type="submission" date="2021-05" db="EMBL/GenBank/DDBJ databases">
        <title>Genetic and Functional Diversity in Clade A Lucinid endosymbionts from the Bahamas.</title>
        <authorList>
            <person name="Giani N.M."/>
            <person name="Engel A.S."/>
            <person name="Campbell B.J."/>
        </authorList>
    </citation>
    <scope>NUCLEOTIDE SEQUENCE [LARGE SCALE GENOMIC DNA]</scope>
    <source>
        <strain evidence="10">LUC16012Gg_MoonRockCtena</strain>
    </source>
</reference>
<organism evidence="10 11">
    <name type="scientific">Candidatus Thiodiazotropha taylori</name>
    <dbReference type="NCBI Taxonomy" id="2792791"/>
    <lineage>
        <taxon>Bacteria</taxon>
        <taxon>Pseudomonadati</taxon>
        <taxon>Pseudomonadota</taxon>
        <taxon>Gammaproteobacteria</taxon>
        <taxon>Chromatiales</taxon>
        <taxon>Sedimenticolaceae</taxon>
        <taxon>Candidatus Thiodiazotropha</taxon>
    </lineage>
</organism>
<evidence type="ECO:0000256" key="8">
    <source>
        <dbReference type="ARBA" id="ARBA00023136"/>
    </source>
</evidence>
<keyword evidence="4" id="KW-0812">Transmembrane</keyword>
<dbReference type="SUPFAM" id="SSF52540">
    <property type="entry name" value="P-loop containing nucleoside triphosphate hydrolases"/>
    <property type="match status" value="1"/>
</dbReference>
<sequence length="259" mass="29933">MGIVDKAKDLHRTLADATIPQRVVFHHVPKCGGTSVGRALRRRYLLSQGTVTPESSYRAFKAFTGRDDREQMLVDVLDLREQMLLYLLYEDVRCVSLHVRFSEPAHIQFHEKYKFITILREPVSRFISHYFWSHGKPHAHARIEEPIEEFINTERAKKLGATYAEFFCGLPKDVDFASDEAIQAALANLKKFDVVGRLDDLPAFAGDIKRELGVKLRIGHENRSRKTSSEVKSVISPEVKRKIEELCRPDIKIWEMIWK</sequence>
<name>A0A944MFU2_9GAMM</name>
<dbReference type="GO" id="GO:0008146">
    <property type="term" value="F:sulfotransferase activity"/>
    <property type="evidence" value="ECO:0007669"/>
    <property type="project" value="InterPro"/>
</dbReference>
<dbReference type="EMBL" id="JAHHGM010000019">
    <property type="protein sequence ID" value="MBT2990642.1"/>
    <property type="molecule type" value="Genomic_DNA"/>
</dbReference>
<evidence type="ECO:0000256" key="4">
    <source>
        <dbReference type="ARBA" id="ARBA00022692"/>
    </source>
</evidence>
<evidence type="ECO:0000256" key="7">
    <source>
        <dbReference type="ARBA" id="ARBA00023034"/>
    </source>
</evidence>
<evidence type="ECO:0000256" key="1">
    <source>
        <dbReference type="ARBA" id="ARBA00004323"/>
    </source>
</evidence>
<keyword evidence="9" id="KW-0325">Glycoprotein</keyword>
<comment type="subcellular location">
    <subcellularLocation>
        <location evidence="1">Golgi apparatus membrane</location>
        <topology evidence="1">Single-pass type II membrane protein</topology>
    </subcellularLocation>
</comment>
<evidence type="ECO:0000256" key="2">
    <source>
        <dbReference type="ARBA" id="ARBA00010569"/>
    </source>
</evidence>
<dbReference type="InterPro" id="IPR005331">
    <property type="entry name" value="Sulfotransferase"/>
</dbReference>
<proteinExistence type="inferred from homology"/>
<dbReference type="Proteomes" id="UP000770889">
    <property type="component" value="Unassembled WGS sequence"/>
</dbReference>
<keyword evidence="3" id="KW-0808">Transferase</keyword>
<keyword evidence="5" id="KW-0735">Signal-anchor</keyword>
<comment type="caution">
    <text evidence="10">The sequence shown here is derived from an EMBL/GenBank/DDBJ whole genome shotgun (WGS) entry which is preliminary data.</text>
</comment>
<accession>A0A944MFU2</accession>
<evidence type="ECO:0000256" key="3">
    <source>
        <dbReference type="ARBA" id="ARBA00022679"/>
    </source>
</evidence>
<evidence type="ECO:0000313" key="11">
    <source>
        <dbReference type="Proteomes" id="UP000770889"/>
    </source>
</evidence>
<dbReference type="PANTHER" id="PTHR12129">
    <property type="entry name" value="HEPARAN SULFATE 2-O-SULFOTRANSFERASE"/>
    <property type="match status" value="1"/>
</dbReference>
<keyword evidence="8" id="KW-0472">Membrane</keyword>
<dbReference type="InterPro" id="IPR027417">
    <property type="entry name" value="P-loop_NTPase"/>
</dbReference>
<dbReference type="GO" id="GO:0016020">
    <property type="term" value="C:membrane"/>
    <property type="evidence" value="ECO:0007669"/>
    <property type="project" value="InterPro"/>
</dbReference>
<evidence type="ECO:0000256" key="5">
    <source>
        <dbReference type="ARBA" id="ARBA00022968"/>
    </source>
</evidence>
<keyword evidence="7" id="KW-0333">Golgi apparatus</keyword>
<dbReference type="PANTHER" id="PTHR12129:SF15">
    <property type="entry name" value="URONYL 2-SULFOTRANSFERASE"/>
    <property type="match status" value="1"/>
</dbReference>